<accession>A0A6I1GIA6</accession>
<evidence type="ECO:0000256" key="9">
    <source>
        <dbReference type="ARBA" id="ARBA00023204"/>
    </source>
</evidence>
<sequence length="239" mass="26037">MNEHAVKPLSQLVEPGWAAALADVEPQIHAMGDFLRGELRAGRRYLPASHNILRAFTIPFDDIKVLIVGQDPYPTPGHPVGLSFCVAPDVRPLPKSLVNIYRELVDDVHVPMPRSGDLTPWTRRGVMLLNRCLTVGVGRPNSHQGKGWEPITEAAIRALNARTDGQGRPKPLVAILWGRNAQTLEPLLTNAAIIKSPHPSPLSASRGFFGSHPFSRANEALAAMGAEPVDWSLADQDVQ</sequence>
<proteinExistence type="inferred from homology"/>
<protein>
    <recommendedName>
        <fullName evidence="5 10">Uracil-DNA glycosylase</fullName>
        <shortName evidence="10">UDG</shortName>
        <ecNumber evidence="5 10">3.2.2.27</ecNumber>
    </recommendedName>
</protein>
<keyword evidence="6 10" id="KW-0963">Cytoplasm</keyword>
<dbReference type="GO" id="GO:0004844">
    <property type="term" value="F:uracil DNA N-glycosylase activity"/>
    <property type="evidence" value="ECO:0007669"/>
    <property type="project" value="UniProtKB-UniRule"/>
</dbReference>
<evidence type="ECO:0000256" key="3">
    <source>
        <dbReference type="ARBA" id="ARBA00004496"/>
    </source>
</evidence>
<dbReference type="NCBIfam" id="NF003592">
    <property type="entry name" value="PRK05254.1-5"/>
    <property type="match status" value="1"/>
</dbReference>
<evidence type="ECO:0000256" key="5">
    <source>
        <dbReference type="ARBA" id="ARBA00012030"/>
    </source>
</evidence>
<keyword evidence="8 10" id="KW-0378">Hydrolase</keyword>
<gene>
    <name evidence="10" type="primary">ung</name>
    <name evidence="13" type="ORF">F7D09_0089</name>
</gene>
<keyword evidence="14" id="KW-1185">Reference proteome</keyword>
<dbReference type="CDD" id="cd10027">
    <property type="entry name" value="UDG-F1-like"/>
    <property type="match status" value="1"/>
</dbReference>
<keyword evidence="7 10" id="KW-0227">DNA damage</keyword>
<evidence type="ECO:0000259" key="12">
    <source>
        <dbReference type="SMART" id="SM00986"/>
    </source>
</evidence>
<dbReference type="HAMAP" id="MF_00148">
    <property type="entry name" value="UDG"/>
    <property type="match status" value="1"/>
</dbReference>
<dbReference type="InterPro" id="IPR005122">
    <property type="entry name" value="Uracil-DNA_glycosylase-like"/>
</dbReference>
<dbReference type="Proteomes" id="UP000441772">
    <property type="component" value="Unassembled WGS sequence"/>
</dbReference>
<dbReference type="Gene3D" id="3.40.470.10">
    <property type="entry name" value="Uracil-DNA glycosylase-like domain"/>
    <property type="match status" value="1"/>
</dbReference>
<dbReference type="FunFam" id="3.40.470.10:FF:000006">
    <property type="entry name" value="Uracil-DNA glycosylase"/>
    <property type="match status" value="1"/>
</dbReference>
<comment type="subcellular location">
    <subcellularLocation>
        <location evidence="3 10">Cytoplasm</location>
    </subcellularLocation>
</comment>
<dbReference type="AlphaFoldDB" id="A0A6I1GIA6"/>
<evidence type="ECO:0000256" key="6">
    <source>
        <dbReference type="ARBA" id="ARBA00022490"/>
    </source>
</evidence>
<organism evidence="13 14">
    <name type="scientific">Bifidobacterium leontopitheci</name>
    <dbReference type="NCBI Taxonomy" id="2650774"/>
    <lineage>
        <taxon>Bacteria</taxon>
        <taxon>Bacillati</taxon>
        <taxon>Actinomycetota</taxon>
        <taxon>Actinomycetes</taxon>
        <taxon>Bifidobacteriales</taxon>
        <taxon>Bifidobacteriaceae</taxon>
        <taxon>Bifidobacterium</taxon>
    </lineage>
</organism>
<dbReference type="GO" id="GO:0005737">
    <property type="term" value="C:cytoplasm"/>
    <property type="evidence" value="ECO:0007669"/>
    <property type="project" value="UniProtKB-SubCell"/>
</dbReference>
<comment type="similarity">
    <text evidence="4 10">Belongs to the uracil-DNA glycosylase (UDG) superfamily. UNG family.</text>
</comment>
<evidence type="ECO:0000256" key="10">
    <source>
        <dbReference type="HAMAP-Rule" id="MF_00148"/>
    </source>
</evidence>
<dbReference type="EC" id="3.2.2.27" evidence="5 10"/>
<reference evidence="13 14" key="1">
    <citation type="submission" date="2019-09" db="EMBL/GenBank/DDBJ databases">
        <title>Characterization of the phylogenetic diversity of two novel species belonging to the genus Bifidobacterium: Bifidobacterium cebidarum sp. nov. and Bifidobacterium leontopitheci sp. nov.</title>
        <authorList>
            <person name="Lugli G.A."/>
            <person name="Duranti S."/>
            <person name="Milani C."/>
            <person name="Turroni F."/>
            <person name="Ventura M."/>
        </authorList>
    </citation>
    <scope>NUCLEOTIDE SEQUENCE [LARGE SCALE GENOMIC DNA]</scope>
    <source>
        <strain evidence="13 14">LMG 31471</strain>
    </source>
</reference>
<dbReference type="EMBL" id="WBVT01000001">
    <property type="protein sequence ID" value="KAB7791414.1"/>
    <property type="molecule type" value="Genomic_DNA"/>
</dbReference>
<evidence type="ECO:0000256" key="8">
    <source>
        <dbReference type="ARBA" id="ARBA00022801"/>
    </source>
</evidence>
<dbReference type="InterPro" id="IPR018085">
    <property type="entry name" value="Ura-DNA_Glyclase_AS"/>
</dbReference>
<keyword evidence="9 10" id="KW-0234">DNA repair</keyword>
<feature type="active site" description="Proton acceptor" evidence="10 11">
    <location>
        <position position="71"/>
    </location>
</feature>
<dbReference type="SMART" id="SM00986">
    <property type="entry name" value="UDG"/>
    <property type="match status" value="1"/>
</dbReference>
<dbReference type="PANTHER" id="PTHR11264:SF0">
    <property type="entry name" value="URACIL-DNA GLYCOSYLASE"/>
    <property type="match status" value="1"/>
</dbReference>
<comment type="function">
    <text evidence="2 10">Excises uracil residues from the DNA which can arise as a result of misincorporation of dUMP residues by DNA polymerase or due to deamination of cytosine.</text>
</comment>
<comment type="caution">
    <text evidence="13">The sequence shown here is derived from an EMBL/GenBank/DDBJ whole genome shotgun (WGS) entry which is preliminary data.</text>
</comment>
<evidence type="ECO:0000313" key="14">
    <source>
        <dbReference type="Proteomes" id="UP000441772"/>
    </source>
</evidence>
<comment type="catalytic activity">
    <reaction evidence="1 10">
        <text>Hydrolyzes single-stranded DNA or mismatched double-stranded DNA and polynucleotides, releasing free uracil.</text>
        <dbReference type="EC" id="3.2.2.27"/>
    </reaction>
</comment>
<dbReference type="SUPFAM" id="SSF52141">
    <property type="entry name" value="Uracil-DNA glycosylase-like"/>
    <property type="match status" value="1"/>
</dbReference>
<name>A0A6I1GIA6_9BIFI</name>
<evidence type="ECO:0000256" key="2">
    <source>
        <dbReference type="ARBA" id="ARBA00002631"/>
    </source>
</evidence>
<evidence type="ECO:0000256" key="11">
    <source>
        <dbReference type="PROSITE-ProRule" id="PRU10072"/>
    </source>
</evidence>
<dbReference type="RefSeq" id="WP_152233473.1">
    <property type="nucleotide sequence ID" value="NZ_JBHSKZ010000064.1"/>
</dbReference>
<feature type="domain" description="Uracil-DNA glycosylase-like" evidence="12">
    <location>
        <begin position="56"/>
        <end position="221"/>
    </location>
</feature>
<dbReference type="SMART" id="SM00987">
    <property type="entry name" value="UreE_C"/>
    <property type="match status" value="1"/>
</dbReference>
<dbReference type="PANTHER" id="PTHR11264">
    <property type="entry name" value="URACIL-DNA GLYCOSYLASE"/>
    <property type="match status" value="1"/>
</dbReference>
<dbReference type="InterPro" id="IPR002043">
    <property type="entry name" value="UDG_fam1"/>
</dbReference>
<evidence type="ECO:0000256" key="7">
    <source>
        <dbReference type="ARBA" id="ARBA00022763"/>
    </source>
</evidence>
<evidence type="ECO:0000256" key="1">
    <source>
        <dbReference type="ARBA" id="ARBA00001400"/>
    </source>
</evidence>
<dbReference type="NCBIfam" id="NF003588">
    <property type="entry name" value="PRK05254.1-1"/>
    <property type="match status" value="1"/>
</dbReference>
<evidence type="ECO:0000313" key="13">
    <source>
        <dbReference type="EMBL" id="KAB7791414.1"/>
    </source>
</evidence>
<dbReference type="GO" id="GO:0097510">
    <property type="term" value="P:base-excision repair, AP site formation via deaminated base removal"/>
    <property type="evidence" value="ECO:0007669"/>
    <property type="project" value="TreeGrafter"/>
</dbReference>
<dbReference type="PROSITE" id="PS00130">
    <property type="entry name" value="U_DNA_GLYCOSYLASE"/>
    <property type="match status" value="1"/>
</dbReference>
<evidence type="ECO:0000256" key="4">
    <source>
        <dbReference type="ARBA" id="ARBA00008184"/>
    </source>
</evidence>
<dbReference type="Pfam" id="PF03167">
    <property type="entry name" value="UDG"/>
    <property type="match status" value="1"/>
</dbReference>
<dbReference type="InterPro" id="IPR036895">
    <property type="entry name" value="Uracil-DNA_glycosylase-like_sf"/>
</dbReference>